<name>A0A432W4R8_9GAMM</name>
<dbReference type="AlphaFoldDB" id="A0A432W4R8"/>
<proteinExistence type="predicted"/>
<dbReference type="InterPro" id="IPR002197">
    <property type="entry name" value="HTH_Fis"/>
</dbReference>
<dbReference type="RefSeq" id="WP_126804203.1">
    <property type="nucleotide sequence ID" value="NZ_PIPL01000002.1"/>
</dbReference>
<evidence type="ECO:0000259" key="6">
    <source>
        <dbReference type="PROSITE" id="PS50045"/>
    </source>
</evidence>
<dbReference type="GO" id="GO:0006355">
    <property type="term" value="P:regulation of DNA-templated transcription"/>
    <property type="evidence" value="ECO:0007669"/>
    <property type="project" value="InterPro"/>
</dbReference>
<organism evidence="7 8">
    <name type="scientific">Aliidiomarina minuta</name>
    <dbReference type="NCBI Taxonomy" id="880057"/>
    <lineage>
        <taxon>Bacteria</taxon>
        <taxon>Pseudomonadati</taxon>
        <taxon>Pseudomonadota</taxon>
        <taxon>Gammaproteobacteria</taxon>
        <taxon>Alteromonadales</taxon>
        <taxon>Idiomarinaceae</taxon>
        <taxon>Aliidiomarina</taxon>
    </lineage>
</organism>
<dbReference type="PANTHER" id="PTHR32071:SF117">
    <property type="entry name" value="PTS-DEPENDENT DIHYDROXYACETONE KINASE OPERON REGULATORY PROTEIN-RELATED"/>
    <property type="match status" value="1"/>
</dbReference>
<dbReference type="PANTHER" id="PTHR32071">
    <property type="entry name" value="TRANSCRIPTIONAL REGULATORY PROTEIN"/>
    <property type="match status" value="1"/>
</dbReference>
<dbReference type="CDD" id="cd00009">
    <property type="entry name" value="AAA"/>
    <property type="match status" value="1"/>
</dbReference>
<dbReference type="GO" id="GO:0043565">
    <property type="term" value="F:sequence-specific DNA binding"/>
    <property type="evidence" value="ECO:0007669"/>
    <property type="project" value="InterPro"/>
</dbReference>
<dbReference type="InterPro" id="IPR009057">
    <property type="entry name" value="Homeodomain-like_sf"/>
</dbReference>
<sequence length="486" mass="55024">MQHNKTIYLVDEADKRCQQLATLLEFVGERPLLVAAGDLEQVFKRQQKLPFCIIAGTSVDAESLIKEHTTIPFLLTPEQHESILDCANALGQIPDGVSYSELTQMLHYCQEYHRQRPQHQLSNGQTLHQQDLMRNLVGHSQGIEEVRTLITQVASTNANVLILGESGTGKEVTARAIHDLSSRYEGPFVPVNCGAIPGDLLESELFGHEKGAFTGAISTRKGRFEMAEGGTLFLDEIGDMPMPMQVKLLRVLQERVFERVGGSKQIVADVRIVAATHRKLDTMIKHGQFREDLYYRLNVFPVEVPSLRERREDIPLLVRELLRRLATEQGIRLKFTESAIASLAEHNWPGNVRELANLIERMSITHPDGVIDVHDLPVKYRHVDSPQFIPEYPEEIHERDALTAIFSDDEETLDNVLYPGEDKPGVMTQLPPEGVDLKSLLGELEVDLIRQALEQQDWIVARAAELLGMRRTTLVEKMRKYELKRN</sequence>
<evidence type="ECO:0000256" key="5">
    <source>
        <dbReference type="ARBA" id="ARBA00023163"/>
    </source>
</evidence>
<dbReference type="PROSITE" id="PS50045">
    <property type="entry name" value="SIGMA54_INTERACT_4"/>
    <property type="match status" value="1"/>
</dbReference>
<dbReference type="OrthoDB" id="9804019at2"/>
<dbReference type="FunFam" id="3.40.50.300:FF:000006">
    <property type="entry name" value="DNA-binding transcriptional regulator NtrC"/>
    <property type="match status" value="1"/>
</dbReference>
<feature type="domain" description="Sigma-54 factor interaction" evidence="6">
    <location>
        <begin position="136"/>
        <end position="364"/>
    </location>
</feature>
<keyword evidence="4" id="KW-0238">DNA-binding</keyword>
<dbReference type="EMBL" id="PIPL01000002">
    <property type="protein sequence ID" value="RUO24502.1"/>
    <property type="molecule type" value="Genomic_DNA"/>
</dbReference>
<keyword evidence="2" id="KW-0067">ATP-binding</keyword>
<dbReference type="Gene3D" id="3.40.50.2300">
    <property type="match status" value="1"/>
</dbReference>
<dbReference type="Pfam" id="PF00158">
    <property type="entry name" value="Sigma54_activat"/>
    <property type="match status" value="1"/>
</dbReference>
<evidence type="ECO:0000256" key="4">
    <source>
        <dbReference type="ARBA" id="ARBA00023125"/>
    </source>
</evidence>
<keyword evidence="1" id="KW-0547">Nucleotide-binding</keyword>
<dbReference type="PROSITE" id="PS00688">
    <property type="entry name" value="SIGMA54_INTERACT_3"/>
    <property type="match status" value="1"/>
</dbReference>
<dbReference type="InterPro" id="IPR002078">
    <property type="entry name" value="Sigma_54_int"/>
</dbReference>
<accession>A0A432W4R8</accession>
<evidence type="ECO:0000313" key="8">
    <source>
        <dbReference type="Proteomes" id="UP000288293"/>
    </source>
</evidence>
<dbReference type="Pfam" id="PF06490">
    <property type="entry name" value="FleQ"/>
    <property type="match status" value="1"/>
</dbReference>
<dbReference type="InterPro" id="IPR025943">
    <property type="entry name" value="Sigma_54_int_dom_ATP-bd_2"/>
</dbReference>
<dbReference type="Gene3D" id="1.10.10.60">
    <property type="entry name" value="Homeodomain-like"/>
    <property type="match status" value="1"/>
</dbReference>
<dbReference type="InterPro" id="IPR010518">
    <property type="entry name" value="FleQ"/>
</dbReference>
<dbReference type="Pfam" id="PF25601">
    <property type="entry name" value="AAA_lid_14"/>
    <property type="match status" value="1"/>
</dbReference>
<evidence type="ECO:0000313" key="7">
    <source>
        <dbReference type="EMBL" id="RUO24502.1"/>
    </source>
</evidence>
<dbReference type="GO" id="GO:0005524">
    <property type="term" value="F:ATP binding"/>
    <property type="evidence" value="ECO:0007669"/>
    <property type="project" value="UniProtKB-KW"/>
</dbReference>
<dbReference type="Gene3D" id="3.40.50.300">
    <property type="entry name" value="P-loop containing nucleotide triphosphate hydrolases"/>
    <property type="match status" value="1"/>
</dbReference>
<dbReference type="Proteomes" id="UP000288293">
    <property type="component" value="Unassembled WGS sequence"/>
</dbReference>
<comment type="caution">
    <text evidence="7">The sequence shown here is derived from an EMBL/GenBank/DDBJ whole genome shotgun (WGS) entry which is preliminary data.</text>
</comment>
<dbReference type="InterPro" id="IPR011006">
    <property type="entry name" value="CheY-like_superfamily"/>
</dbReference>
<protein>
    <submittedName>
        <fullName evidence="7">Sigma-54-dependent Fis family transcriptional regulator</fullName>
    </submittedName>
</protein>
<dbReference type="Gene3D" id="1.10.8.60">
    <property type="match status" value="1"/>
</dbReference>
<evidence type="ECO:0000256" key="2">
    <source>
        <dbReference type="ARBA" id="ARBA00022840"/>
    </source>
</evidence>
<gene>
    <name evidence="7" type="ORF">CWE09_11665</name>
</gene>
<dbReference type="InterPro" id="IPR025944">
    <property type="entry name" value="Sigma_54_int_dom_CS"/>
</dbReference>
<keyword evidence="5" id="KW-0804">Transcription</keyword>
<keyword evidence="8" id="KW-1185">Reference proteome</keyword>
<dbReference type="InterPro" id="IPR058031">
    <property type="entry name" value="AAA_lid_NorR"/>
</dbReference>
<dbReference type="SUPFAM" id="SSF46689">
    <property type="entry name" value="Homeodomain-like"/>
    <property type="match status" value="1"/>
</dbReference>
<dbReference type="PRINTS" id="PR01590">
    <property type="entry name" value="HTHFIS"/>
</dbReference>
<dbReference type="InterPro" id="IPR003593">
    <property type="entry name" value="AAA+_ATPase"/>
</dbReference>
<dbReference type="SMART" id="SM00382">
    <property type="entry name" value="AAA"/>
    <property type="match status" value="1"/>
</dbReference>
<reference evidence="7 8" key="1">
    <citation type="journal article" date="2011" name="Front. Microbiol.">
        <title>Genomic signatures of strain selection and enhancement in Bacillus atrophaeus var. globigii, a historical biowarfare simulant.</title>
        <authorList>
            <person name="Gibbons H.S."/>
            <person name="Broomall S.M."/>
            <person name="McNew L.A."/>
            <person name="Daligault H."/>
            <person name="Chapman C."/>
            <person name="Bruce D."/>
            <person name="Karavis M."/>
            <person name="Krepps M."/>
            <person name="McGregor P.A."/>
            <person name="Hong C."/>
            <person name="Park K.H."/>
            <person name="Akmal A."/>
            <person name="Feldman A."/>
            <person name="Lin J.S."/>
            <person name="Chang W.E."/>
            <person name="Higgs B.W."/>
            <person name="Demirev P."/>
            <person name="Lindquist J."/>
            <person name="Liem A."/>
            <person name="Fochler E."/>
            <person name="Read T.D."/>
            <person name="Tapia R."/>
            <person name="Johnson S."/>
            <person name="Bishop-Lilly K.A."/>
            <person name="Detter C."/>
            <person name="Han C."/>
            <person name="Sozhamannan S."/>
            <person name="Rosenzweig C.N."/>
            <person name="Skowronski E.W."/>
        </authorList>
    </citation>
    <scope>NUCLEOTIDE SEQUENCE [LARGE SCALE GENOMIC DNA]</scope>
    <source>
        <strain evidence="7 8">MLST1</strain>
    </source>
</reference>
<dbReference type="SUPFAM" id="SSF52540">
    <property type="entry name" value="P-loop containing nucleoside triphosphate hydrolases"/>
    <property type="match status" value="1"/>
</dbReference>
<evidence type="ECO:0000256" key="1">
    <source>
        <dbReference type="ARBA" id="ARBA00022741"/>
    </source>
</evidence>
<dbReference type="InterPro" id="IPR027417">
    <property type="entry name" value="P-loop_NTPase"/>
</dbReference>
<dbReference type="SUPFAM" id="SSF52172">
    <property type="entry name" value="CheY-like"/>
    <property type="match status" value="1"/>
</dbReference>
<dbReference type="Pfam" id="PF02954">
    <property type="entry name" value="HTH_8"/>
    <property type="match status" value="1"/>
</dbReference>
<dbReference type="PROSITE" id="PS00676">
    <property type="entry name" value="SIGMA54_INTERACT_2"/>
    <property type="match status" value="1"/>
</dbReference>
<keyword evidence="3" id="KW-0805">Transcription regulation</keyword>
<evidence type="ECO:0000256" key="3">
    <source>
        <dbReference type="ARBA" id="ARBA00023015"/>
    </source>
</evidence>